<dbReference type="GO" id="GO:0016491">
    <property type="term" value="F:oxidoreductase activity"/>
    <property type="evidence" value="ECO:0007669"/>
    <property type="project" value="InterPro"/>
</dbReference>
<reference evidence="3 4" key="1">
    <citation type="submission" date="2020-02" db="EMBL/GenBank/DDBJ databases">
        <title>Genome analysis of Thermosulfuriphilus ammonigenes ST65T, an anaerobic thermophilic chemolithoautotrophic bacterium isolated from a deep-sea hydrothermal vent.</title>
        <authorList>
            <person name="Slobodkina G."/>
            <person name="Allioux M."/>
            <person name="Merkel A."/>
            <person name="Alain K."/>
            <person name="Jebbar M."/>
            <person name="Slobodkin A."/>
        </authorList>
    </citation>
    <scope>NUCLEOTIDE SEQUENCE [LARGE SCALE GENOMIC DNA]</scope>
    <source>
        <strain evidence="3 4">ST65</strain>
    </source>
</reference>
<accession>A0A6G7PTS6</accession>
<evidence type="ECO:0000256" key="2">
    <source>
        <dbReference type="ARBA" id="ARBA00022643"/>
    </source>
</evidence>
<dbReference type="AlphaFoldDB" id="A0A6G7PTS6"/>
<dbReference type="EMBL" id="CP048877">
    <property type="protein sequence ID" value="QIJ70921.1"/>
    <property type="molecule type" value="Genomic_DNA"/>
</dbReference>
<dbReference type="RefSeq" id="WP_166031144.1">
    <property type="nucleotide sequence ID" value="NZ_CP048877.1"/>
</dbReference>
<protein>
    <submittedName>
        <fullName evidence="3">Flavodoxin family protein</fullName>
    </submittedName>
</protein>
<dbReference type="PANTHER" id="PTHR43278:SF1">
    <property type="entry name" value="IRON-SULFUR FLAVOPROTEIN MJ1083"/>
    <property type="match status" value="1"/>
</dbReference>
<name>A0A6G7PTS6_9BACT</name>
<evidence type="ECO:0000256" key="1">
    <source>
        <dbReference type="ARBA" id="ARBA00022630"/>
    </source>
</evidence>
<dbReference type="PANTHER" id="PTHR43278">
    <property type="entry name" value="NAD(P)H-DEPENDENT FMN-CONTAINING OXIDOREDUCTASE YWQN-RELATED"/>
    <property type="match status" value="1"/>
</dbReference>
<gene>
    <name evidence="3" type="ORF">G4V39_00930</name>
</gene>
<dbReference type="Proteomes" id="UP000502179">
    <property type="component" value="Chromosome"/>
</dbReference>
<dbReference type="InterPro" id="IPR005025">
    <property type="entry name" value="FMN_Rdtase-like_dom"/>
</dbReference>
<dbReference type="InterPro" id="IPR051796">
    <property type="entry name" value="ISF_SsuE-like"/>
</dbReference>
<dbReference type="SUPFAM" id="SSF52218">
    <property type="entry name" value="Flavoproteins"/>
    <property type="match status" value="1"/>
</dbReference>
<proteinExistence type="predicted"/>
<dbReference type="KEGG" id="tav:G4V39_00930"/>
<keyword evidence="2" id="KW-0288">FMN</keyword>
<evidence type="ECO:0000313" key="3">
    <source>
        <dbReference type="EMBL" id="QIJ70921.1"/>
    </source>
</evidence>
<keyword evidence="4" id="KW-1185">Reference proteome</keyword>
<dbReference type="InterPro" id="IPR029039">
    <property type="entry name" value="Flavoprotein-like_sf"/>
</dbReference>
<dbReference type="Gene3D" id="3.40.50.360">
    <property type="match status" value="1"/>
</dbReference>
<organism evidence="3 4">
    <name type="scientific">Thermosulfuriphilus ammonigenes</name>
    <dbReference type="NCBI Taxonomy" id="1936021"/>
    <lineage>
        <taxon>Bacteria</taxon>
        <taxon>Pseudomonadati</taxon>
        <taxon>Thermodesulfobacteriota</taxon>
        <taxon>Thermodesulfobacteria</taxon>
        <taxon>Thermodesulfobacteriales</taxon>
        <taxon>Thermodesulfobacteriaceae</taxon>
        <taxon>Thermosulfuriphilus</taxon>
    </lineage>
</organism>
<evidence type="ECO:0000313" key="4">
    <source>
        <dbReference type="Proteomes" id="UP000502179"/>
    </source>
</evidence>
<sequence>MKAIVFMGSPRINGNTHLLSWAWFEAFKEAGGQAEFVPLAQRKITPCLECGGCDETGECILEDDMTEIYTQLAEADTIVVASPIFFYNITSFTQALVERSQACWVGKYRLGRLLGSKGRTGIFLSLGATKGKRLFEGPQRTIRYFFDAIDATYVGGLFYRGIEARGAIKEHPRALTEVRALAKAVAQGLPVESWPLINDPCP</sequence>
<dbReference type="Pfam" id="PF03358">
    <property type="entry name" value="FMN_red"/>
    <property type="match status" value="1"/>
</dbReference>
<keyword evidence="1" id="KW-0285">Flavoprotein</keyword>